<evidence type="ECO:0000256" key="2">
    <source>
        <dbReference type="ARBA" id="ARBA00022723"/>
    </source>
</evidence>
<keyword evidence="9" id="KW-1185">Reference proteome</keyword>
<keyword evidence="2 4" id="KW-0479">Metal-binding</keyword>
<evidence type="ECO:0000256" key="4">
    <source>
        <dbReference type="PROSITE-ProRule" id="PRU00433"/>
    </source>
</evidence>
<dbReference type="EMBL" id="JBHMEW010000045">
    <property type="protein sequence ID" value="MFB9211237.1"/>
    <property type="molecule type" value="Genomic_DNA"/>
</dbReference>
<evidence type="ECO:0000256" key="3">
    <source>
        <dbReference type="ARBA" id="ARBA00023004"/>
    </source>
</evidence>
<dbReference type="Gene3D" id="1.10.760.10">
    <property type="entry name" value="Cytochrome c-like domain"/>
    <property type="match status" value="1"/>
</dbReference>
<sequence length="166" mass="18491">MKMLKLPFYLMMILLMASCGGGGSGEKTSEKKAEEPETPASIKEGKGIGEIKHVELTDELNKDMVEGGGDIYDMKCASCHKLTDQRVVGPGFQGVTNRRKPEWIMNMITNTDVMLAEDPEAQKMLEECLTRMPNQNVSKEDARKILEFFRSNDLEKTGQKDGAIES</sequence>
<evidence type="ECO:0000256" key="6">
    <source>
        <dbReference type="SAM" id="SignalP"/>
    </source>
</evidence>
<evidence type="ECO:0000256" key="5">
    <source>
        <dbReference type="SAM" id="MobiDB-lite"/>
    </source>
</evidence>
<keyword evidence="3 4" id="KW-0408">Iron</keyword>
<gene>
    <name evidence="8" type="ORF">ACFFUR_05420</name>
</gene>
<comment type="caution">
    <text evidence="8">The sequence shown here is derived from an EMBL/GenBank/DDBJ whole genome shotgun (WGS) entry which is preliminary data.</text>
</comment>
<feature type="signal peptide" evidence="6">
    <location>
        <begin position="1"/>
        <end position="17"/>
    </location>
</feature>
<dbReference type="Pfam" id="PF00034">
    <property type="entry name" value="Cytochrom_C"/>
    <property type="match status" value="1"/>
</dbReference>
<evidence type="ECO:0000256" key="1">
    <source>
        <dbReference type="ARBA" id="ARBA00022617"/>
    </source>
</evidence>
<name>A0ABV5J415_9BACT</name>
<proteinExistence type="predicted"/>
<protein>
    <submittedName>
        <fullName evidence="8">C-type cytochrome</fullName>
    </submittedName>
</protein>
<dbReference type="InterPro" id="IPR009056">
    <property type="entry name" value="Cyt_c-like_dom"/>
</dbReference>
<dbReference type="PROSITE" id="PS51007">
    <property type="entry name" value="CYTC"/>
    <property type="match status" value="1"/>
</dbReference>
<feature type="region of interest" description="Disordered" evidence="5">
    <location>
        <begin position="24"/>
        <end position="43"/>
    </location>
</feature>
<organism evidence="8 9">
    <name type="scientific">Echinicola jeungdonensis</name>
    <dbReference type="NCBI Taxonomy" id="709343"/>
    <lineage>
        <taxon>Bacteria</taxon>
        <taxon>Pseudomonadati</taxon>
        <taxon>Bacteroidota</taxon>
        <taxon>Cytophagia</taxon>
        <taxon>Cytophagales</taxon>
        <taxon>Cyclobacteriaceae</taxon>
        <taxon>Echinicola</taxon>
    </lineage>
</organism>
<evidence type="ECO:0000259" key="7">
    <source>
        <dbReference type="PROSITE" id="PS51007"/>
    </source>
</evidence>
<dbReference type="Proteomes" id="UP001589654">
    <property type="component" value="Unassembled WGS sequence"/>
</dbReference>
<evidence type="ECO:0000313" key="8">
    <source>
        <dbReference type="EMBL" id="MFB9211237.1"/>
    </source>
</evidence>
<evidence type="ECO:0000313" key="9">
    <source>
        <dbReference type="Proteomes" id="UP001589654"/>
    </source>
</evidence>
<keyword evidence="1 4" id="KW-0349">Heme</keyword>
<accession>A0ABV5J415</accession>
<feature type="chain" id="PRO_5046083557" evidence="6">
    <location>
        <begin position="18"/>
        <end position="166"/>
    </location>
</feature>
<keyword evidence="6" id="KW-0732">Signal</keyword>
<dbReference type="SUPFAM" id="SSF46626">
    <property type="entry name" value="Cytochrome c"/>
    <property type="match status" value="1"/>
</dbReference>
<feature type="domain" description="Cytochrome c" evidence="7">
    <location>
        <begin position="63"/>
        <end position="153"/>
    </location>
</feature>
<reference evidence="8 9" key="1">
    <citation type="submission" date="2024-09" db="EMBL/GenBank/DDBJ databases">
        <authorList>
            <person name="Sun Q."/>
            <person name="Mori K."/>
        </authorList>
    </citation>
    <scope>NUCLEOTIDE SEQUENCE [LARGE SCALE GENOMIC DNA]</scope>
    <source>
        <strain evidence="8 9">CECT 7682</strain>
    </source>
</reference>
<dbReference type="InterPro" id="IPR036909">
    <property type="entry name" value="Cyt_c-like_dom_sf"/>
</dbReference>
<dbReference type="PROSITE" id="PS51257">
    <property type="entry name" value="PROKAR_LIPOPROTEIN"/>
    <property type="match status" value="1"/>
</dbReference>